<dbReference type="EMBL" id="CAJPWZ010000162">
    <property type="protein sequence ID" value="CAG2187265.1"/>
    <property type="molecule type" value="Genomic_DNA"/>
</dbReference>
<protein>
    <submittedName>
        <fullName evidence="1">Uncharacterized protein</fullName>
    </submittedName>
</protein>
<evidence type="ECO:0000313" key="1">
    <source>
        <dbReference type="EMBL" id="CAG2187265.1"/>
    </source>
</evidence>
<gene>
    <name evidence="1" type="ORF">MEDL_2764</name>
</gene>
<name>A0A8S3PXB8_MYTED</name>
<proteinExistence type="predicted"/>
<dbReference type="Proteomes" id="UP000683360">
    <property type="component" value="Unassembled WGS sequence"/>
</dbReference>
<comment type="caution">
    <text evidence="1">The sequence shown here is derived from an EMBL/GenBank/DDBJ whole genome shotgun (WGS) entry which is preliminary data.</text>
</comment>
<evidence type="ECO:0000313" key="2">
    <source>
        <dbReference type="Proteomes" id="UP000683360"/>
    </source>
</evidence>
<dbReference type="OrthoDB" id="6073180at2759"/>
<accession>A0A8S3PXB8</accession>
<organism evidence="1 2">
    <name type="scientific">Mytilus edulis</name>
    <name type="common">Blue mussel</name>
    <dbReference type="NCBI Taxonomy" id="6550"/>
    <lineage>
        <taxon>Eukaryota</taxon>
        <taxon>Metazoa</taxon>
        <taxon>Spiralia</taxon>
        <taxon>Lophotrochozoa</taxon>
        <taxon>Mollusca</taxon>
        <taxon>Bivalvia</taxon>
        <taxon>Autobranchia</taxon>
        <taxon>Pteriomorphia</taxon>
        <taxon>Mytilida</taxon>
        <taxon>Mytiloidea</taxon>
        <taxon>Mytilidae</taxon>
        <taxon>Mytilinae</taxon>
        <taxon>Mytilus</taxon>
    </lineage>
</organism>
<reference evidence="1" key="1">
    <citation type="submission" date="2021-03" db="EMBL/GenBank/DDBJ databases">
        <authorList>
            <person name="Bekaert M."/>
        </authorList>
    </citation>
    <scope>NUCLEOTIDE SEQUENCE</scope>
</reference>
<keyword evidence="2" id="KW-1185">Reference proteome</keyword>
<dbReference type="AlphaFoldDB" id="A0A8S3PXB8"/>
<sequence length="206" mass="23467">MRNYLAEDVLNCDMLHLMELYRNSLCDGRSLDATIELLKCTSVLIKNCMDARPITDISDDRLKDNRDAMNWFVHWENSVKNNATIKNKEKCLISHQTRQDIISAVLGFEELCLYKLEKSNASIIPNRINSDVIENIFCQQRTLHNGANSNPTYIGYCHSINSVILGQASVSKKPNTGGVEEIQKQYCPSQKVQTVLKDWGQIQSKQ</sequence>